<evidence type="ECO:0000313" key="4">
    <source>
        <dbReference type="Proteomes" id="UP000184375"/>
    </source>
</evidence>
<gene>
    <name evidence="3" type="ORF">SAMN05660826_00006</name>
</gene>
<protein>
    <recommendedName>
        <fullName evidence="2">YprB ribonuclease H-like domain-containing protein</fullName>
    </recommendedName>
</protein>
<dbReference type="Proteomes" id="UP000184375">
    <property type="component" value="Unassembled WGS sequence"/>
</dbReference>
<dbReference type="SUPFAM" id="SSF53098">
    <property type="entry name" value="Ribonuclease H-like"/>
    <property type="match status" value="1"/>
</dbReference>
<dbReference type="Gene3D" id="1.25.40.10">
    <property type="entry name" value="Tetratricopeptide repeat domain"/>
    <property type="match status" value="1"/>
</dbReference>
<evidence type="ECO:0000313" key="3">
    <source>
        <dbReference type="EMBL" id="SHM03004.1"/>
    </source>
</evidence>
<dbReference type="SUPFAM" id="SSF48452">
    <property type="entry name" value="TPR-like"/>
    <property type="match status" value="1"/>
</dbReference>
<feature type="domain" description="YprB ribonuclease H-like" evidence="2">
    <location>
        <begin position="96"/>
        <end position="264"/>
    </location>
</feature>
<sequence>MNLFERLQRFIKEGSQGNKSSFEFERTDELNRVSRLLGGKIVATPYGNHLAVEKVFEGDFCHAGVRLSSVLEISGEALKLAAKKRDDFKFDVRKAVFVDTETTGLAGGSGTYAFLIGIGYFEGNSFKLVQYFMDDFDGEPGVLYSLKKLFSNFESLVSFNGKAYDVPLLSTRFLINRMENPLEFMNHFDLFHGARRIFGERLESLSLSSLEQNLFRMERSGDVPGFEIPSIYFKYLRDKNPFPLKPVFYHNQLDILSMVSLLAKIAQVLKDPFNSGVCSGQDFYCLGRLYEDMGMLEESIRCYTLALSAQPVRDKAYRQLSLLYKKMGRWREAEKLWIQMAKEGINRQFALIELSKLYEHRMKDYEKAASAAREALEVARDKKKLLGRSFDPSEIDEIRRRLDRISFKMSKDREEQVKIIECI</sequence>
<keyword evidence="1" id="KW-0802">TPR repeat</keyword>
<proteinExistence type="predicted"/>
<organism evidence="3 4">
    <name type="scientific">Caldanaerovirga acetigignens</name>
    <dbReference type="NCBI Taxonomy" id="447595"/>
    <lineage>
        <taxon>Bacteria</taxon>
        <taxon>Bacillati</taxon>
        <taxon>Bacillota</taxon>
        <taxon>Clostridia</taxon>
        <taxon>Thermosediminibacterales</taxon>
        <taxon>Thermosediminibacteraceae</taxon>
        <taxon>Caldanaerovirga</taxon>
    </lineage>
</organism>
<dbReference type="RefSeq" id="WP_073252866.1">
    <property type="nucleotide sequence ID" value="NZ_FRCR01000001.1"/>
</dbReference>
<dbReference type="InterPro" id="IPR019734">
    <property type="entry name" value="TPR_rpt"/>
</dbReference>
<keyword evidence="4" id="KW-1185">Reference proteome</keyword>
<dbReference type="InterPro" id="IPR011990">
    <property type="entry name" value="TPR-like_helical_dom_sf"/>
</dbReference>
<dbReference type="Pfam" id="PF13482">
    <property type="entry name" value="RNase_H_2"/>
    <property type="match status" value="1"/>
</dbReference>
<dbReference type="InterPro" id="IPR038720">
    <property type="entry name" value="YprB_RNase_H-like_dom"/>
</dbReference>
<dbReference type="PANTHER" id="PTHR38462:SF1">
    <property type="entry name" value="YPRB RIBONUCLEASE H-LIKE DOMAIN-CONTAINING PROTEIN"/>
    <property type="match status" value="1"/>
</dbReference>
<evidence type="ECO:0000259" key="2">
    <source>
        <dbReference type="Pfam" id="PF13482"/>
    </source>
</evidence>
<dbReference type="InterPro" id="IPR012337">
    <property type="entry name" value="RNaseH-like_sf"/>
</dbReference>
<accession>A0A1M7FFZ9</accession>
<dbReference type="STRING" id="447595.SAMN05660826_00006"/>
<dbReference type="OrthoDB" id="9790530at2"/>
<dbReference type="PANTHER" id="PTHR38462">
    <property type="entry name" value="EXONUCLEASE-LIKE PROTEIN"/>
    <property type="match status" value="1"/>
</dbReference>
<dbReference type="Pfam" id="PF13181">
    <property type="entry name" value="TPR_8"/>
    <property type="match status" value="1"/>
</dbReference>
<dbReference type="EMBL" id="FRCR01000001">
    <property type="protein sequence ID" value="SHM03004.1"/>
    <property type="molecule type" value="Genomic_DNA"/>
</dbReference>
<name>A0A1M7FFZ9_9FIRM</name>
<reference evidence="4" key="1">
    <citation type="submission" date="2016-11" db="EMBL/GenBank/DDBJ databases">
        <authorList>
            <person name="Varghese N."/>
            <person name="Submissions S."/>
        </authorList>
    </citation>
    <scope>NUCLEOTIDE SEQUENCE [LARGE SCALE GENOMIC DNA]</scope>
    <source>
        <strain evidence="4">DSM 18802</strain>
    </source>
</reference>
<dbReference type="PROSITE" id="PS50005">
    <property type="entry name" value="TPR"/>
    <property type="match status" value="1"/>
</dbReference>
<dbReference type="AlphaFoldDB" id="A0A1M7FFZ9"/>
<feature type="repeat" description="TPR" evidence="1">
    <location>
        <begin position="280"/>
        <end position="313"/>
    </location>
</feature>
<evidence type="ECO:0000256" key="1">
    <source>
        <dbReference type="PROSITE-ProRule" id="PRU00339"/>
    </source>
</evidence>